<dbReference type="InterPro" id="IPR002123">
    <property type="entry name" value="Plipid/glycerol_acylTrfase"/>
</dbReference>
<dbReference type="SUPFAM" id="SSF69593">
    <property type="entry name" value="Glycerol-3-phosphate (1)-acyltransferase"/>
    <property type="match status" value="1"/>
</dbReference>
<sequence length="265" mass="30010">MELFDRQGLKTATGLSDRKLNLLLRLLKGPQLEGIYNGLDEKEGLGVIDNAFRNMRIELDYDHEALRRALPAEGPFITVSNHPFGFLDGIILLLIVGRERPQFRAVANFLLSYFAPISDLFITVNPFENAGPKGMNGMKKSLTQLEQGLGLGLFPAGEVATRYPGSREITDRPWSLSSMKLIQKAQVPVIPIYFHGHNSRSFHWLGKIHPALRTLRIPAEFLKRRHSTIKISVGERIEWDEMTAYDTPEALRDYLHGKTFALRES</sequence>
<dbReference type="AlphaFoldDB" id="A0A9X7YNX4"/>
<dbReference type="InterPro" id="IPR045746">
    <property type="entry name" value="ACT14924-like_Acyltransf_dom"/>
</dbReference>
<dbReference type="KEGG" id="vcw:GJQ55_09210"/>
<dbReference type="GO" id="GO:0016746">
    <property type="term" value="F:acyltransferase activity"/>
    <property type="evidence" value="ECO:0007669"/>
    <property type="project" value="InterPro"/>
</dbReference>
<dbReference type="EMBL" id="CP046056">
    <property type="protein sequence ID" value="QQD24628.1"/>
    <property type="molecule type" value="Genomic_DNA"/>
</dbReference>
<dbReference type="Proteomes" id="UP000596074">
    <property type="component" value="Chromosome"/>
</dbReference>
<protein>
    <recommendedName>
        <fullName evidence="1">Phospholipid/glycerol acyltransferase domain-containing protein</fullName>
    </recommendedName>
</protein>
<dbReference type="RefSeq" id="WP_228344687.1">
    <property type="nucleotide sequence ID" value="NZ_CP046056.1"/>
</dbReference>
<evidence type="ECO:0000259" key="1">
    <source>
        <dbReference type="SMART" id="SM00563"/>
    </source>
</evidence>
<reference evidence="2 3" key="1">
    <citation type="submission" date="2019-11" db="EMBL/GenBank/DDBJ databases">
        <title>Venatorbacter sp. nov. a predator of Campylobacter and other Gram-negative bacteria.</title>
        <authorList>
            <person name="Saeedi A."/>
            <person name="Cummings N.J."/>
            <person name="Connerton I.F."/>
            <person name="Connerton P.L."/>
        </authorList>
    </citation>
    <scope>NUCLEOTIDE SEQUENCE [LARGE SCALE GENOMIC DNA]</scope>
    <source>
        <strain evidence="2">XL5</strain>
    </source>
</reference>
<evidence type="ECO:0000313" key="3">
    <source>
        <dbReference type="Proteomes" id="UP000596074"/>
    </source>
</evidence>
<dbReference type="Pfam" id="PF19576">
    <property type="entry name" value="Acyltransf_2"/>
    <property type="match status" value="1"/>
</dbReference>
<dbReference type="CDD" id="cd07986">
    <property type="entry name" value="LPLAT_ACT14924-like"/>
    <property type="match status" value="1"/>
</dbReference>
<accession>A0A9X7YNX4</accession>
<feature type="domain" description="Phospholipid/glycerol acyltransferase" evidence="1">
    <location>
        <begin position="76"/>
        <end position="197"/>
    </location>
</feature>
<dbReference type="SMART" id="SM00563">
    <property type="entry name" value="PlsC"/>
    <property type="match status" value="1"/>
</dbReference>
<keyword evidence="3" id="KW-1185">Reference proteome</keyword>
<evidence type="ECO:0000313" key="2">
    <source>
        <dbReference type="EMBL" id="QQD24628.1"/>
    </source>
</evidence>
<gene>
    <name evidence="2" type="ORF">GJQ55_09210</name>
</gene>
<name>A0A9X7YNX4_9GAMM</name>
<organism evidence="2 3">
    <name type="scientific">Venatoribacter cucullus</name>
    <dbReference type="NCBI Taxonomy" id="2661630"/>
    <lineage>
        <taxon>Bacteria</taxon>
        <taxon>Pseudomonadati</taxon>
        <taxon>Pseudomonadota</taxon>
        <taxon>Gammaproteobacteria</taxon>
        <taxon>Oceanospirillales</taxon>
        <taxon>Oceanospirillaceae</taxon>
        <taxon>Venatoribacter</taxon>
    </lineage>
</organism>
<proteinExistence type="predicted"/>